<dbReference type="HAMAP" id="MF_00196">
    <property type="entry name" value="Mannitol_dehydrog"/>
    <property type="match status" value="1"/>
</dbReference>
<dbReference type="Proteomes" id="UP000662904">
    <property type="component" value="Chromosome"/>
</dbReference>
<dbReference type="NCBIfam" id="NF002652">
    <property type="entry name" value="PRK02318.2-5"/>
    <property type="match status" value="1"/>
</dbReference>
<dbReference type="EC" id="1.1.1.17" evidence="2 7"/>
<evidence type="ECO:0000256" key="7">
    <source>
        <dbReference type="HAMAP-Rule" id="MF_00196"/>
    </source>
</evidence>
<evidence type="ECO:0000313" key="11">
    <source>
        <dbReference type="Proteomes" id="UP000662904"/>
    </source>
</evidence>
<comment type="similarity">
    <text evidence="1 7">Belongs to the mannitol dehydrogenase family.</text>
</comment>
<organism evidence="10 11">
    <name type="scientific">Koleobacter methoxysyntrophicus</name>
    <dbReference type="NCBI Taxonomy" id="2751313"/>
    <lineage>
        <taxon>Bacteria</taxon>
        <taxon>Bacillati</taxon>
        <taxon>Bacillota</taxon>
        <taxon>Clostridia</taxon>
        <taxon>Koleobacterales</taxon>
        <taxon>Koleobacteraceae</taxon>
        <taxon>Koleobacter</taxon>
    </lineage>
</organism>
<dbReference type="EMBL" id="CP059066">
    <property type="protein sequence ID" value="QSQ08873.1"/>
    <property type="molecule type" value="Genomic_DNA"/>
</dbReference>
<feature type="binding site" evidence="7">
    <location>
        <begin position="4"/>
        <end position="15"/>
    </location>
    <ligand>
        <name>NAD(+)</name>
        <dbReference type="ChEBI" id="CHEBI:57540"/>
    </ligand>
</feature>
<dbReference type="RefSeq" id="WP_206709073.1">
    <property type="nucleotide sequence ID" value="NZ_CP059066.1"/>
</dbReference>
<dbReference type="SUPFAM" id="SSF48179">
    <property type="entry name" value="6-phosphogluconate dehydrogenase C-terminal domain-like"/>
    <property type="match status" value="1"/>
</dbReference>
<dbReference type="InterPro" id="IPR013118">
    <property type="entry name" value="Mannitol_DH_C"/>
</dbReference>
<dbReference type="GO" id="GO:0008926">
    <property type="term" value="F:mannitol-1-phosphate 5-dehydrogenase activity"/>
    <property type="evidence" value="ECO:0007669"/>
    <property type="project" value="UniProtKB-UniRule"/>
</dbReference>
<comment type="catalytic activity">
    <reaction evidence="6 7">
        <text>D-mannitol 1-phosphate + NAD(+) = beta-D-fructose 6-phosphate + NADH + H(+)</text>
        <dbReference type="Rhea" id="RHEA:19661"/>
        <dbReference type="ChEBI" id="CHEBI:15378"/>
        <dbReference type="ChEBI" id="CHEBI:57540"/>
        <dbReference type="ChEBI" id="CHEBI:57634"/>
        <dbReference type="ChEBI" id="CHEBI:57945"/>
        <dbReference type="ChEBI" id="CHEBI:61381"/>
        <dbReference type="EC" id="1.1.1.17"/>
    </reaction>
</comment>
<dbReference type="Pfam" id="PF01232">
    <property type="entry name" value="Mannitol_dh"/>
    <property type="match status" value="1"/>
</dbReference>
<dbReference type="InterPro" id="IPR036291">
    <property type="entry name" value="NAD(P)-bd_dom_sf"/>
</dbReference>
<dbReference type="InterPro" id="IPR000669">
    <property type="entry name" value="Mannitol_DH"/>
</dbReference>
<name>A0A8A0RKV8_9FIRM</name>
<dbReference type="NCBIfam" id="NF002650">
    <property type="entry name" value="PRK02318.2-2"/>
    <property type="match status" value="1"/>
</dbReference>
<keyword evidence="5 7" id="KW-0520">NAD</keyword>
<feature type="domain" description="Mannitol dehydrogenase C-terminal" evidence="9">
    <location>
        <begin position="204"/>
        <end position="346"/>
    </location>
</feature>
<evidence type="ECO:0000313" key="10">
    <source>
        <dbReference type="EMBL" id="QSQ08873.1"/>
    </source>
</evidence>
<dbReference type="Gene3D" id="3.40.50.720">
    <property type="entry name" value="NAD(P)-binding Rossmann-like Domain"/>
    <property type="match status" value="1"/>
</dbReference>
<dbReference type="GO" id="GO:0005829">
    <property type="term" value="C:cytosol"/>
    <property type="evidence" value="ECO:0007669"/>
    <property type="project" value="TreeGrafter"/>
</dbReference>
<keyword evidence="4 7" id="KW-0560">Oxidoreductase</keyword>
<evidence type="ECO:0000256" key="3">
    <source>
        <dbReference type="ARBA" id="ARBA00016219"/>
    </source>
</evidence>
<evidence type="ECO:0000256" key="1">
    <source>
        <dbReference type="ARBA" id="ARBA00006541"/>
    </source>
</evidence>
<evidence type="ECO:0000256" key="4">
    <source>
        <dbReference type="ARBA" id="ARBA00023002"/>
    </source>
</evidence>
<dbReference type="InterPro" id="IPR023028">
    <property type="entry name" value="Mannitol_1_phos_5_DH"/>
</dbReference>
<dbReference type="InterPro" id="IPR013131">
    <property type="entry name" value="Mannitol_DH_N"/>
</dbReference>
<dbReference type="Gene3D" id="1.10.1040.10">
    <property type="entry name" value="N-(1-d-carboxylethyl)-l-norvaline Dehydrogenase, domain 2"/>
    <property type="match status" value="1"/>
</dbReference>
<evidence type="ECO:0000259" key="9">
    <source>
        <dbReference type="Pfam" id="PF08125"/>
    </source>
</evidence>
<reference evidence="10" key="1">
    <citation type="submission" date="2020-07" db="EMBL/GenBank/DDBJ databases">
        <title>Koleobacter methoxysyntrophicus gen. nov., sp. nov., a novel anaerobic bacterium isolated from deep subsurface oil field and proposal of Koleobacterales ord. nov. in the phylum Firmicutes.</title>
        <authorList>
            <person name="Sakamoto S."/>
            <person name="Tamaki H."/>
        </authorList>
    </citation>
    <scope>NUCLEOTIDE SEQUENCE</scope>
    <source>
        <strain evidence="10">NRmbB1</strain>
    </source>
</reference>
<dbReference type="PRINTS" id="PR00084">
    <property type="entry name" value="MTLDHDRGNASE"/>
</dbReference>
<dbReference type="InterPro" id="IPR013328">
    <property type="entry name" value="6PGD_dom2"/>
</dbReference>
<evidence type="ECO:0000256" key="5">
    <source>
        <dbReference type="ARBA" id="ARBA00023027"/>
    </source>
</evidence>
<evidence type="ECO:0000259" key="8">
    <source>
        <dbReference type="Pfam" id="PF01232"/>
    </source>
</evidence>
<protein>
    <recommendedName>
        <fullName evidence="3 7">Mannitol-1-phosphate 5-dehydrogenase</fullName>
        <ecNumber evidence="2 7">1.1.1.17</ecNumber>
    </recommendedName>
</protein>
<accession>A0A8A0RKV8</accession>
<dbReference type="NCBIfam" id="NF002646">
    <property type="entry name" value="PRK02318.1-2"/>
    <property type="match status" value="1"/>
</dbReference>
<dbReference type="KEGG" id="kme:H0A61_01224"/>
<dbReference type="AlphaFoldDB" id="A0A8A0RKV8"/>
<dbReference type="Pfam" id="PF08125">
    <property type="entry name" value="Mannitol_dh_C"/>
    <property type="match status" value="1"/>
</dbReference>
<sequence>MKKAVHFGAGNIGRGFIGLLLNLSGYEVTFIDVDDRIVTGLNKAKGYRVIEVGEGGREYTVSGVKAVNGKDIPNAVQKISKADIVTTAVGPGALRAIAPVIAEGLVRRFKAEDPGYLNIIACENTVKASSLLKDYVYEELDKRNREKADMYAGFPDAVVDRIIPPQETEETLDVKVETFKEWIADRNLFKGEIPEIKGMELTDNLTAFVERKIFTLNTGHAGTAYMAYCKGHRYIHEAIEDKEIYDTVKGALLESGISLIELYNFSAQDHKEYIERILRRFKNPELMDSVVRVGRDPLRKLGPEDRLVKPAERALKYGVFPENLCRCIAAGLFFDAEGDEGARKMQAIIKEKGIEKGLEDITGLEPSEPLGQRIISIYRGLTL</sequence>
<evidence type="ECO:0000256" key="2">
    <source>
        <dbReference type="ARBA" id="ARBA00012939"/>
    </source>
</evidence>
<gene>
    <name evidence="7 10" type="primary">mtlD</name>
    <name evidence="10" type="ORF">H0A61_01224</name>
</gene>
<dbReference type="InterPro" id="IPR008927">
    <property type="entry name" value="6-PGluconate_DH-like_C_sf"/>
</dbReference>
<feature type="domain" description="Mannitol dehydrogenase N-terminal" evidence="8">
    <location>
        <begin position="3"/>
        <end position="197"/>
    </location>
</feature>
<proteinExistence type="inferred from homology"/>
<dbReference type="SUPFAM" id="SSF51735">
    <property type="entry name" value="NAD(P)-binding Rossmann-fold domains"/>
    <property type="match status" value="1"/>
</dbReference>
<dbReference type="PANTHER" id="PTHR30524">
    <property type="entry name" value="MANNITOL-1-PHOSPHATE 5-DEHYDROGENASE"/>
    <property type="match status" value="1"/>
</dbReference>
<keyword evidence="11" id="KW-1185">Reference proteome</keyword>
<dbReference type="PANTHER" id="PTHR30524:SF0">
    <property type="entry name" value="ALTRONATE OXIDOREDUCTASE-RELATED"/>
    <property type="match status" value="1"/>
</dbReference>
<dbReference type="GO" id="GO:0019592">
    <property type="term" value="P:mannitol catabolic process"/>
    <property type="evidence" value="ECO:0007669"/>
    <property type="project" value="TreeGrafter"/>
</dbReference>
<evidence type="ECO:0000256" key="6">
    <source>
        <dbReference type="ARBA" id="ARBA00048615"/>
    </source>
</evidence>